<gene>
    <name evidence="13" type="primary">pyrD</name>
    <name evidence="15" type="ORF">EIM44_07545</name>
</gene>
<evidence type="ECO:0000313" key="16">
    <source>
        <dbReference type="Proteomes" id="UP000276010"/>
    </source>
</evidence>
<keyword evidence="11 13" id="KW-0472">Membrane</keyword>
<dbReference type="PANTHER" id="PTHR48109:SF4">
    <property type="entry name" value="DIHYDROOROTATE DEHYDROGENASE (QUINONE), MITOCHONDRIAL"/>
    <property type="match status" value="1"/>
</dbReference>
<feature type="binding site" evidence="13">
    <location>
        <position position="214"/>
    </location>
    <ligand>
        <name>FMN</name>
        <dbReference type="ChEBI" id="CHEBI:58210"/>
    </ligand>
</feature>
<dbReference type="HAMAP" id="MF_00225">
    <property type="entry name" value="DHO_dh_type2"/>
    <property type="match status" value="1"/>
</dbReference>
<dbReference type="CDD" id="cd04738">
    <property type="entry name" value="DHOD_2_like"/>
    <property type="match status" value="1"/>
</dbReference>
<dbReference type="STRING" id="1263831.F543_13660"/>
<evidence type="ECO:0000256" key="5">
    <source>
        <dbReference type="ARBA" id="ARBA00011245"/>
    </source>
</evidence>
<dbReference type="SUPFAM" id="SSF51395">
    <property type="entry name" value="FMN-linked oxidoreductases"/>
    <property type="match status" value="1"/>
</dbReference>
<comment type="cofactor">
    <cofactor evidence="13">
        <name>FMN</name>
        <dbReference type="ChEBI" id="CHEBI:58210"/>
    </cofactor>
    <text evidence="13">Binds 1 FMN per subunit.</text>
</comment>
<dbReference type="Gene3D" id="3.20.20.70">
    <property type="entry name" value="Aldolase class I"/>
    <property type="match status" value="1"/>
</dbReference>
<keyword evidence="7 13" id="KW-0285">Flavoprotein</keyword>
<evidence type="ECO:0000313" key="15">
    <source>
        <dbReference type="EMBL" id="RRN02607.1"/>
    </source>
</evidence>
<comment type="similarity">
    <text evidence="4 13">Belongs to the dihydroorotate dehydrogenase family. Type 2 subfamily.</text>
</comment>
<evidence type="ECO:0000256" key="4">
    <source>
        <dbReference type="ARBA" id="ARBA00005359"/>
    </source>
</evidence>
<dbReference type="AlphaFoldDB" id="A0A426FHE5"/>
<protein>
    <recommendedName>
        <fullName evidence="13">Dihydroorotate dehydrogenase (quinone)</fullName>
        <ecNumber evidence="13">1.3.5.2</ecNumber>
    </recommendedName>
    <alternativeName>
        <fullName evidence="13">DHOdehase</fullName>
        <shortName evidence="13">DHOD</shortName>
        <shortName evidence="13">DHODase</shortName>
    </alternativeName>
    <alternativeName>
        <fullName evidence="13">Dihydroorotate oxidase</fullName>
    </alternativeName>
</protein>
<dbReference type="Proteomes" id="UP000276010">
    <property type="component" value="Unassembled WGS sequence"/>
</dbReference>
<comment type="subunit">
    <text evidence="5 13">Monomer.</text>
</comment>
<sequence>MYCLIRKALFSMDAENAHHFSIRALSLLGKLPLSPLPNLPDHPVEVMGLRFKNPIGLAAGADKNGEAIDGFAKLGFGFIEVGTVTPKAQEGNPRPRQFRLLKSQGIINRNGFNNLGVDVLIENIKQAKYRDILGINIGKNALTPIENSFDDYQTCLRKVYPYASYITVNISSPNTKNLRTLQYGEALDDLLARLKTEQKNLAETYQTYKPLVLKIAPDLTESEIIAVADSLIRHQIDGVIAGNTTLARDMVKGQPFAQEQGGLSGKPLHQLSTQTLARLNMELKGRIPIIGSGGIHSVQSGQEKIAAGASLLQLYSAMVYQGPKLIHDLVRNIKLGAVLDND</sequence>
<comment type="caution">
    <text evidence="15">The sequence shown here is derived from an EMBL/GenBank/DDBJ whole genome shotgun (WGS) entry which is preliminary data.</text>
</comment>
<feature type="active site" description="Nucleophile" evidence="13">
    <location>
        <position position="172"/>
    </location>
</feature>
<evidence type="ECO:0000256" key="8">
    <source>
        <dbReference type="ARBA" id="ARBA00022643"/>
    </source>
</evidence>
<dbReference type="PROSITE" id="PS00911">
    <property type="entry name" value="DHODEHASE_1"/>
    <property type="match status" value="1"/>
</dbReference>
<feature type="binding site" evidence="13">
    <location>
        <begin position="59"/>
        <end position="63"/>
    </location>
    <ligand>
        <name>FMN</name>
        <dbReference type="ChEBI" id="CHEBI:58210"/>
    </ligand>
</feature>
<evidence type="ECO:0000256" key="2">
    <source>
        <dbReference type="ARBA" id="ARBA00004202"/>
    </source>
</evidence>
<dbReference type="NCBIfam" id="TIGR01036">
    <property type="entry name" value="pyrD_sub2"/>
    <property type="match status" value="1"/>
</dbReference>
<name>A0A426FHE5_BIBTR</name>
<comment type="function">
    <text evidence="1 13">Catalyzes the conversion of dihydroorotate to orotate with quinone as electron acceptor.</text>
</comment>
<evidence type="ECO:0000256" key="1">
    <source>
        <dbReference type="ARBA" id="ARBA00003125"/>
    </source>
</evidence>
<dbReference type="InterPro" id="IPR050074">
    <property type="entry name" value="DHO_dehydrogenase"/>
</dbReference>
<dbReference type="PIRSF" id="PIRSF000164">
    <property type="entry name" value="DHO_oxidase"/>
    <property type="match status" value="1"/>
</dbReference>
<keyword evidence="8 13" id="KW-0288">FMN</keyword>
<dbReference type="PANTHER" id="PTHR48109">
    <property type="entry name" value="DIHYDROOROTATE DEHYDROGENASE (QUINONE), MITOCHONDRIAL-RELATED"/>
    <property type="match status" value="1"/>
</dbReference>
<reference evidence="15 16" key="1">
    <citation type="submission" date="2018-11" db="EMBL/GenBank/DDBJ databases">
        <title>Whole genome sequence of Bibersteinia trehalosi strain OADDL-BT1 an multidrug resistant pathogen isolate.</title>
        <authorList>
            <person name="Couger M."/>
            <person name="Ramachandran A."/>
        </authorList>
    </citation>
    <scope>NUCLEOTIDE SEQUENCE [LARGE SCALE GENOMIC DNA]</scope>
    <source>
        <strain evidence="15 16">OADDL-BT1</strain>
    </source>
</reference>
<evidence type="ECO:0000256" key="6">
    <source>
        <dbReference type="ARBA" id="ARBA00022475"/>
    </source>
</evidence>
<feature type="binding site" evidence="13">
    <location>
        <begin position="315"/>
        <end position="316"/>
    </location>
    <ligand>
        <name>FMN</name>
        <dbReference type="ChEBI" id="CHEBI:58210"/>
    </ligand>
</feature>
<feature type="binding site" evidence="13">
    <location>
        <begin position="108"/>
        <end position="112"/>
    </location>
    <ligand>
        <name>substrate</name>
    </ligand>
</feature>
<evidence type="ECO:0000256" key="3">
    <source>
        <dbReference type="ARBA" id="ARBA00005161"/>
    </source>
</evidence>
<evidence type="ECO:0000259" key="14">
    <source>
        <dbReference type="Pfam" id="PF01180"/>
    </source>
</evidence>
<feature type="binding site" evidence="13">
    <location>
        <position position="169"/>
    </location>
    <ligand>
        <name>substrate</name>
    </ligand>
</feature>
<dbReference type="GO" id="GO:0106430">
    <property type="term" value="F:dihydroorotate dehydrogenase (quinone) activity"/>
    <property type="evidence" value="ECO:0007669"/>
    <property type="project" value="UniProtKB-EC"/>
</dbReference>
<feature type="binding site" evidence="13">
    <location>
        <position position="136"/>
    </location>
    <ligand>
        <name>FMN</name>
        <dbReference type="ChEBI" id="CHEBI:58210"/>
    </ligand>
</feature>
<comment type="pathway">
    <text evidence="3 13">Pyrimidine metabolism; UMP biosynthesis via de novo pathway; orotate from (S)-dihydroorotate (quinone route): step 1/1.</text>
</comment>
<evidence type="ECO:0000256" key="13">
    <source>
        <dbReference type="HAMAP-Rule" id="MF_00225"/>
    </source>
</evidence>
<evidence type="ECO:0000256" key="9">
    <source>
        <dbReference type="ARBA" id="ARBA00022975"/>
    </source>
</evidence>
<feature type="binding site" evidence="13">
    <location>
        <position position="294"/>
    </location>
    <ligand>
        <name>FMN</name>
        <dbReference type="ChEBI" id="CHEBI:58210"/>
    </ligand>
</feature>
<feature type="binding site" evidence="13">
    <location>
        <position position="242"/>
    </location>
    <ligand>
        <name>FMN</name>
        <dbReference type="ChEBI" id="CHEBI:58210"/>
    </ligand>
</feature>
<evidence type="ECO:0000256" key="7">
    <source>
        <dbReference type="ARBA" id="ARBA00022630"/>
    </source>
</evidence>
<dbReference type="EC" id="1.3.5.2" evidence="13"/>
<feature type="domain" description="Dihydroorotate dehydrogenase catalytic" evidence="14">
    <location>
        <begin position="44"/>
        <end position="334"/>
    </location>
</feature>
<accession>A0A426FHE5</accession>
<keyword evidence="9 13" id="KW-0665">Pyrimidine biosynthesis</keyword>
<proteinExistence type="inferred from homology"/>
<feature type="binding site" evidence="13">
    <location>
        <position position="169"/>
    </location>
    <ligand>
        <name>FMN</name>
        <dbReference type="ChEBI" id="CHEBI:58210"/>
    </ligand>
</feature>
<comment type="catalytic activity">
    <reaction evidence="12 13">
        <text>(S)-dihydroorotate + a quinone = orotate + a quinol</text>
        <dbReference type="Rhea" id="RHEA:30187"/>
        <dbReference type="ChEBI" id="CHEBI:24646"/>
        <dbReference type="ChEBI" id="CHEBI:30839"/>
        <dbReference type="ChEBI" id="CHEBI:30864"/>
        <dbReference type="ChEBI" id="CHEBI:132124"/>
        <dbReference type="EC" id="1.3.5.2"/>
    </reaction>
</comment>
<dbReference type="RefSeq" id="WP_125135046.1">
    <property type="nucleotide sequence ID" value="NZ_CP146202.1"/>
</dbReference>
<dbReference type="InterPro" id="IPR005719">
    <property type="entry name" value="Dihydroorotate_DH_2"/>
</dbReference>
<evidence type="ECO:0000256" key="12">
    <source>
        <dbReference type="ARBA" id="ARBA00048639"/>
    </source>
</evidence>
<dbReference type="EMBL" id="RRUC01000025">
    <property type="protein sequence ID" value="RRN02607.1"/>
    <property type="molecule type" value="Genomic_DNA"/>
</dbReference>
<dbReference type="InterPro" id="IPR005720">
    <property type="entry name" value="Dihydroorotate_DH_cat"/>
</dbReference>
<dbReference type="NCBIfam" id="NF003652">
    <property type="entry name" value="PRK05286.2-5"/>
    <property type="match status" value="1"/>
</dbReference>
<dbReference type="GO" id="GO:0005737">
    <property type="term" value="C:cytoplasm"/>
    <property type="evidence" value="ECO:0007669"/>
    <property type="project" value="InterPro"/>
</dbReference>
<evidence type="ECO:0000256" key="11">
    <source>
        <dbReference type="ARBA" id="ARBA00023136"/>
    </source>
</evidence>
<dbReference type="FunFam" id="3.20.20.70:FF:000028">
    <property type="entry name" value="Dihydroorotate dehydrogenase (quinone)"/>
    <property type="match status" value="1"/>
</dbReference>
<dbReference type="GO" id="GO:0006207">
    <property type="term" value="P:'de novo' pyrimidine nucleobase biosynthetic process"/>
    <property type="evidence" value="ECO:0007669"/>
    <property type="project" value="UniProtKB-UniRule"/>
</dbReference>
<keyword evidence="10 13" id="KW-0560">Oxidoreductase</keyword>
<dbReference type="GO" id="GO:0044205">
    <property type="term" value="P:'de novo' UMP biosynthetic process"/>
    <property type="evidence" value="ECO:0007669"/>
    <property type="project" value="UniProtKB-UniRule"/>
</dbReference>
<feature type="binding site" evidence="13">
    <location>
        <position position="63"/>
    </location>
    <ligand>
        <name>substrate</name>
    </ligand>
</feature>
<feature type="binding site" evidence="13">
    <location>
        <position position="174"/>
    </location>
    <ligand>
        <name>substrate</name>
    </ligand>
</feature>
<dbReference type="InterPro" id="IPR001295">
    <property type="entry name" value="Dihydroorotate_DH_CS"/>
</dbReference>
<dbReference type="UniPathway" id="UPA00070">
    <property type="reaction ID" value="UER00946"/>
</dbReference>
<feature type="binding site" evidence="13">
    <location>
        <begin position="243"/>
        <end position="244"/>
    </location>
    <ligand>
        <name>substrate</name>
    </ligand>
</feature>
<feature type="binding site" evidence="13">
    <location>
        <position position="265"/>
    </location>
    <ligand>
        <name>FMN</name>
        <dbReference type="ChEBI" id="CHEBI:58210"/>
    </ligand>
</feature>
<dbReference type="NCBIfam" id="NF003644">
    <property type="entry name" value="PRK05286.1-1"/>
    <property type="match status" value="1"/>
</dbReference>
<comment type="subcellular location">
    <subcellularLocation>
        <location evidence="2 13">Cell membrane</location>
        <topology evidence="2 13">Peripheral membrane protein</topology>
    </subcellularLocation>
</comment>
<dbReference type="InterPro" id="IPR012135">
    <property type="entry name" value="Dihydroorotate_DH_1_2"/>
</dbReference>
<organism evidence="15 16">
    <name type="scientific">Bibersteinia trehalosi</name>
    <name type="common">Pasteurella trehalosi</name>
    <dbReference type="NCBI Taxonomy" id="47735"/>
    <lineage>
        <taxon>Bacteria</taxon>
        <taxon>Pseudomonadati</taxon>
        <taxon>Pseudomonadota</taxon>
        <taxon>Gammaproteobacteria</taxon>
        <taxon>Pasteurellales</taxon>
        <taxon>Pasteurellaceae</taxon>
        <taxon>Bibersteinia</taxon>
    </lineage>
</organism>
<evidence type="ECO:0000256" key="10">
    <source>
        <dbReference type="ARBA" id="ARBA00023002"/>
    </source>
</evidence>
<dbReference type="Pfam" id="PF01180">
    <property type="entry name" value="DHO_dh"/>
    <property type="match status" value="1"/>
</dbReference>
<dbReference type="NCBIfam" id="NF003646">
    <property type="entry name" value="PRK05286.1-4"/>
    <property type="match status" value="1"/>
</dbReference>
<dbReference type="GO" id="GO:0005886">
    <property type="term" value="C:plasma membrane"/>
    <property type="evidence" value="ECO:0007669"/>
    <property type="project" value="UniProtKB-SubCell"/>
</dbReference>
<feature type="binding site" evidence="13">
    <location>
        <position position="83"/>
    </location>
    <ligand>
        <name>FMN</name>
        <dbReference type="ChEBI" id="CHEBI:58210"/>
    </ligand>
</feature>
<keyword evidence="6 13" id="KW-1003">Cell membrane</keyword>
<dbReference type="InterPro" id="IPR013785">
    <property type="entry name" value="Aldolase_TIM"/>
</dbReference>
<dbReference type="NCBIfam" id="NF003645">
    <property type="entry name" value="PRK05286.1-2"/>
    <property type="match status" value="1"/>
</dbReference>